<dbReference type="Pfam" id="PF16074">
    <property type="entry name" value="PilW"/>
    <property type="match status" value="1"/>
</dbReference>
<dbReference type="GO" id="GO:0043683">
    <property type="term" value="P:type IV pilus assembly"/>
    <property type="evidence" value="ECO:0007669"/>
    <property type="project" value="InterPro"/>
</dbReference>
<name>A0A2S5TBF0_9GAMM</name>
<keyword evidence="3" id="KW-1185">Reference proteome</keyword>
<dbReference type="InterPro" id="IPR032092">
    <property type="entry name" value="PilW"/>
</dbReference>
<evidence type="ECO:0000313" key="3">
    <source>
        <dbReference type="Proteomes" id="UP000238220"/>
    </source>
</evidence>
<keyword evidence="1" id="KW-1133">Transmembrane helix</keyword>
<sequence>MSSIRMPPHRTRQRGYSLIEIMISLLIGAVMIGAVLTAVSGTGLSGTRQSGHAQLSEDGQIALNLIATQLRMGGFWEPTSPVSSLHNTQPMLFGCRNGFSSVTAAFGSLACATGTGNDSVAVRYDTNEGGTTGFDCLGAAVPAGATPPGWVDNRFYIATGPSGNPSLFCRGNGGGDPQMLVDNVETLQLRYGIAQAAAAGNSDLLFDRGTFAGQTVRYVRADALLTTCPRLSPASNSWCGVTAVRVCITMRTAPGAGPTTGTAFVNCDGTSTTIADSRLRRSMVTTVSLRNRMP</sequence>
<feature type="transmembrane region" description="Helical" evidence="1">
    <location>
        <begin position="21"/>
        <end position="44"/>
    </location>
</feature>
<evidence type="ECO:0000313" key="2">
    <source>
        <dbReference type="EMBL" id="PPE72310.1"/>
    </source>
</evidence>
<reference evidence="2 3" key="1">
    <citation type="submission" date="2018-02" db="EMBL/GenBank/DDBJ databases">
        <title>Genome sequencing of Solimonas sp. HR-BB.</title>
        <authorList>
            <person name="Lee Y."/>
            <person name="Jeon C.O."/>
        </authorList>
    </citation>
    <scope>NUCLEOTIDE SEQUENCE [LARGE SCALE GENOMIC DNA]</scope>
    <source>
        <strain evidence="2 3">HR-BB</strain>
    </source>
</reference>
<dbReference type="AlphaFoldDB" id="A0A2S5TBF0"/>
<dbReference type="Pfam" id="PF07963">
    <property type="entry name" value="N_methyl"/>
    <property type="match status" value="1"/>
</dbReference>
<evidence type="ECO:0000256" key="1">
    <source>
        <dbReference type="SAM" id="Phobius"/>
    </source>
</evidence>
<proteinExistence type="predicted"/>
<dbReference type="NCBIfam" id="TIGR02532">
    <property type="entry name" value="IV_pilin_GFxxxE"/>
    <property type="match status" value="1"/>
</dbReference>
<organism evidence="2 3">
    <name type="scientific">Solimonas fluminis</name>
    <dbReference type="NCBI Taxonomy" id="2086571"/>
    <lineage>
        <taxon>Bacteria</taxon>
        <taxon>Pseudomonadati</taxon>
        <taxon>Pseudomonadota</taxon>
        <taxon>Gammaproteobacteria</taxon>
        <taxon>Nevskiales</taxon>
        <taxon>Nevskiaceae</taxon>
        <taxon>Solimonas</taxon>
    </lineage>
</organism>
<accession>A0A2S5TBF0</accession>
<dbReference type="Proteomes" id="UP000238220">
    <property type="component" value="Unassembled WGS sequence"/>
</dbReference>
<dbReference type="InterPro" id="IPR012902">
    <property type="entry name" value="N_methyl_site"/>
</dbReference>
<protein>
    <recommendedName>
        <fullName evidence="4">Pilus assembly protein PilW</fullName>
    </recommendedName>
</protein>
<gene>
    <name evidence="2" type="ORF">C3942_19505</name>
</gene>
<dbReference type="PROSITE" id="PS00409">
    <property type="entry name" value="PROKAR_NTER_METHYL"/>
    <property type="match status" value="1"/>
</dbReference>
<evidence type="ECO:0008006" key="4">
    <source>
        <dbReference type="Google" id="ProtNLM"/>
    </source>
</evidence>
<comment type="caution">
    <text evidence="2">The sequence shown here is derived from an EMBL/GenBank/DDBJ whole genome shotgun (WGS) entry which is preliminary data.</text>
</comment>
<dbReference type="EMBL" id="PSNW01000014">
    <property type="protein sequence ID" value="PPE72310.1"/>
    <property type="molecule type" value="Genomic_DNA"/>
</dbReference>
<keyword evidence="1" id="KW-0812">Transmembrane</keyword>
<keyword evidence="1" id="KW-0472">Membrane</keyword>
<dbReference type="OrthoDB" id="5296662at2"/>